<sequence>MSSESRSSFGNRIPDGVESTTAGVGVEFDGAAAFRGSQASSRSGGITVTTTAQGLPTHIRLDRSQLDKDPAVLGAEIFRLCRQSAMAAGIALRDQLVASGVTRDVVDAMRLPTADDLARAEQLDDHEVDAPTSWLRRV</sequence>
<protein>
    <submittedName>
        <fullName evidence="1">Uncharacterized protein</fullName>
    </submittedName>
</protein>
<evidence type="ECO:0000313" key="2">
    <source>
        <dbReference type="Proteomes" id="UP000011666"/>
    </source>
</evidence>
<dbReference type="eggNOG" id="ENOG50342ZI">
    <property type="taxonomic scope" value="Bacteria"/>
</dbReference>
<accession>M0QD10</accession>
<keyword evidence="2" id="KW-1185">Reference proteome</keyword>
<dbReference type="AlphaFoldDB" id="M0QD10"/>
<organism evidence="1 2">
    <name type="scientific">Gordonia soli NBRC 108243</name>
    <dbReference type="NCBI Taxonomy" id="1223545"/>
    <lineage>
        <taxon>Bacteria</taxon>
        <taxon>Bacillati</taxon>
        <taxon>Actinomycetota</taxon>
        <taxon>Actinomycetes</taxon>
        <taxon>Mycobacteriales</taxon>
        <taxon>Gordoniaceae</taxon>
        <taxon>Gordonia</taxon>
    </lineage>
</organism>
<dbReference type="STRING" id="1223545.GS4_01_00120"/>
<comment type="caution">
    <text evidence="1">The sequence shown here is derived from an EMBL/GenBank/DDBJ whole genome shotgun (WGS) entry which is preliminary data.</text>
</comment>
<reference evidence="1 2" key="1">
    <citation type="submission" date="2013-01" db="EMBL/GenBank/DDBJ databases">
        <title>Whole genome shotgun sequence of Gordonia soli NBRC 108243.</title>
        <authorList>
            <person name="Isaki-Nakamura S."/>
            <person name="Hosoyama A."/>
            <person name="Tsuchikane K."/>
            <person name="Ando Y."/>
            <person name="Baba S."/>
            <person name="Ohji S."/>
            <person name="Hamada M."/>
            <person name="Tamura T."/>
            <person name="Yamazoe A."/>
            <person name="Yamazaki S."/>
            <person name="Fujita N."/>
        </authorList>
    </citation>
    <scope>NUCLEOTIDE SEQUENCE [LARGE SCALE GENOMIC DNA]</scope>
    <source>
        <strain evidence="1 2">NBRC 108243</strain>
    </source>
</reference>
<evidence type="ECO:0000313" key="1">
    <source>
        <dbReference type="EMBL" id="GAC66211.1"/>
    </source>
</evidence>
<proteinExistence type="predicted"/>
<dbReference type="Proteomes" id="UP000011666">
    <property type="component" value="Unassembled WGS sequence"/>
</dbReference>
<dbReference type="EMBL" id="BANX01000001">
    <property type="protein sequence ID" value="GAC66211.1"/>
    <property type="molecule type" value="Genomic_DNA"/>
</dbReference>
<gene>
    <name evidence="1" type="ORF">GS4_01_00120</name>
</gene>
<name>M0QD10_9ACTN</name>